<gene>
    <name evidence="15" type="ORF">AB6A40_002800</name>
</gene>
<evidence type="ECO:0000256" key="8">
    <source>
        <dbReference type="ARBA" id="ARBA00023098"/>
    </source>
</evidence>
<feature type="signal peptide" evidence="13">
    <location>
        <begin position="1"/>
        <end position="22"/>
    </location>
</feature>
<comment type="cofactor">
    <cofactor evidence="10">
        <name>Ca(2+)</name>
        <dbReference type="ChEBI" id="CHEBI:29108"/>
    </cofactor>
    <text evidence="10">Binds 1 Ca(2+) ion per subunit.</text>
</comment>
<keyword evidence="8 13" id="KW-0443">Lipid metabolism</keyword>
<organism evidence="15 16">
    <name type="scientific">Gnathostoma spinigerum</name>
    <dbReference type="NCBI Taxonomy" id="75299"/>
    <lineage>
        <taxon>Eukaryota</taxon>
        <taxon>Metazoa</taxon>
        <taxon>Ecdysozoa</taxon>
        <taxon>Nematoda</taxon>
        <taxon>Chromadorea</taxon>
        <taxon>Rhabditida</taxon>
        <taxon>Spirurina</taxon>
        <taxon>Gnathostomatomorpha</taxon>
        <taxon>Gnathostomatoidea</taxon>
        <taxon>Gnathostomatidae</taxon>
        <taxon>Gnathostoma</taxon>
    </lineage>
</organism>
<evidence type="ECO:0000256" key="12">
    <source>
        <dbReference type="RuleBase" id="RU003654"/>
    </source>
</evidence>
<protein>
    <recommendedName>
        <fullName evidence="2 13">Phospholipase A2</fullName>
        <ecNumber evidence="2 13">3.1.1.4</ecNumber>
    </recommendedName>
</protein>
<keyword evidence="5 13" id="KW-0378">Hydrolase</keyword>
<evidence type="ECO:0000256" key="4">
    <source>
        <dbReference type="ARBA" id="ARBA00022723"/>
    </source>
</evidence>
<evidence type="ECO:0000256" key="6">
    <source>
        <dbReference type="ARBA" id="ARBA00022837"/>
    </source>
</evidence>
<dbReference type="SMART" id="SM00085">
    <property type="entry name" value="PA2c"/>
    <property type="match status" value="1"/>
</dbReference>
<dbReference type="InterPro" id="IPR033113">
    <property type="entry name" value="PLA2_histidine"/>
</dbReference>
<dbReference type="InterPro" id="IPR016090">
    <property type="entry name" value="PLA2-like_dom"/>
</dbReference>
<feature type="binding site" evidence="10">
    <location>
        <position position="55"/>
    </location>
    <ligand>
        <name>Ca(2+)</name>
        <dbReference type="ChEBI" id="CHEBI:29108"/>
    </ligand>
</feature>
<dbReference type="PANTHER" id="PTHR11716">
    <property type="entry name" value="PHOSPHOLIPASE A2 FAMILY MEMBER"/>
    <property type="match status" value="1"/>
</dbReference>
<dbReference type="Gene3D" id="1.20.90.10">
    <property type="entry name" value="Phospholipase A2 domain"/>
    <property type="match status" value="1"/>
</dbReference>
<dbReference type="PANTHER" id="PTHR11716:SF47">
    <property type="entry name" value="PHOSPHOLIPASE A2-ALPHA"/>
    <property type="match status" value="1"/>
</dbReference>
<dbReference type="GO" id="GO:0004623">
    <property type="term" value="F:phospholipase A2 activity"/>
    <property type="evidence" value="ECO:0007669"/>
    <property type="project" value="UniProtKB-EC"/>
</dbReference>
<comment type="subcellular location">
    <subcellularLocation>
        <location evidence="1 13">Secreted</location>
    </subcellularLocation>
</comment>
<evidence type="ECO:0000256" key="13">
    <source>
        <dbReference type="RuleBase" id="RU361236"/>
    </source>
</evidence>
<feature type="binding site" evidence="10">
    <location>
        <position position="74"/>
    </location>
    <ligand>
        <name>Ca(2+)</name>
        <dbReference type="ChEBI" id="CHEBI:29108"/>
    </ligand>
</feature>
<dbReference type="EC" id="3.1.1.4" evidence="2 13"/>
<dbReference type="Pfam" id="PF00068">
    <property type="entry name" value="Phospholip_A2_1"/>
    <property type="match status" value="1"/>
</dbReference>
<dbReference type="PRINTS" id="PR00389">
    <property type="entry name" value="PHPHLIPASEA2"/>
</dbReference>
<evidence type="ECO:0000256" key="1">
    <source>
        <dbReference type="ARBA" id="ARBA00004613"/>
    </source>
</evidence>
<keyword evidence="9 11" id="KW-1015">Disulfide bond</keyword>
<keyword evidence="16" id="KW-1185">Reference proteome</keyword>
<dbReference type="GO" id="GO:0016042">
    <property type="term" value="P:lipid catabolic process"/>
    <property type="evidence" value="ECO:0007669"/>
    <property type="project" value="UniProtKB-KW"/>
</dbReference>
<evidence type="ECO:0000256" key="2">
    <source>
        <dbReference type="ARBA" id="ARBA00013278"/>
    </source>
</evidence>
<feature type="binding site" evidence="10">
    <location>
        <position position="57"/>
    </location>
    <ligand>
        <name>Ca(2+)</name>
        <dbReference type="ChEBI" id="CHEBI:29108"/>
    </ligand>
</feature>
<dbReference type="Proteomes" id="UP001608902">
    <property type="component" value="Unassembled WGS sequence"/>
</dbReference>
<name>A0ABD6EFA1_9BILA</name>
<dbReference type="AlphaFoldDB" id="A0ABD6EFA1"/>
<dbReference type="InterPro" id="IPR036444">
    <property type="entry name" value="PLipase_A2_dom_sf"/>
</dbReference>
<evidence type="ECO:0000259" key="14">
    <source>
        <dbReference type="SMART" id="SM00085"/>
    </source>
</evidence>
<comment type="catalytic activity">
    <reaction evidence="13">
        <text>a 1,2-diacyl-sn-glycero-3-phosphocholine + H2O = a 1-acyl-sn-glycero-3-phosphocholine + a fatty acid + H(+)</text>
        <dbReference type="Rhea" id="RHEA:15801"/>
        <dbReference type="ChEBI" id="CHEBI:15377"/>
        <dbReference type="ChEBI" id="CHEBI:15378"/>
        <dbReference type="ChEBI" id="CHEBI:28868"/>
        <dbReference type="ChEBI" id="CHEBI:57643"/>
        <dbReference type="ChEBI" id="CHEBI:58168"/>
        <dbReference type="EC" id="3.1.1.4"/>
    </reaction>
</comment>
<keyword evidence="7" id="KW-0442">Lipid degradation</keyword>
<evidence type="ECO:0000256" key="10">
    <source>
        <dbReference type="PIRSR" id="PIRSR601211-2"/>
    </source>
</evidence>
<keyword evidence="6 10" id="KW-0106">Calcium</keyword>
<dbReference type="InterPro" id="IPR001211">
    <property type="entry name" value="PLA2"/>
</dbReference>
<dbReference type="SUPFAM" id="SSF48619">
    <property type="entry name" value="Phospholipase A2, PLA2"/>
    <property type="match status" value="1"/>
</dbReference>
<evidence type="ECO:0000256" key="3">
    <source>
        <dbReference type="ARBA" id="ARBA00022525"/>
    </source>
</evidence>
<keyword evidence="3 13" id="KW-0964">Secreted</keyword>
<evidence type="ECO:0000313" key="15">
    <source>
        <dbReference type="EMBL" id="MFH4976091.1"/>
    </source>
</evidence>
<feature type="domain" description="Phospholipase A2-like central" evidence="14">
    <location>
        <begin position="27"/>
        <end position="115"/>
    </location>
</feature>
<accession>A0ABD6EFA1</accession>
<evidence type="ECO:0000256" key="9">
    <source>
        <dbReference type="ARBA" id="ARBA00023157"/>
    </source>
</evidence>
<keyword evidence="4 10" id="KW-0479">Metal-binding</keyword>
<dbReference type="GO" id="GO:0005576">
    <property type="term" value="C:extracellular region"/>
    <property type="evidence" value="ECO:0007669"/>
    <property type="project" value="UniProtKB-SubCell"/>
</dbReference>
<comment type="similarity">
    <text evidence="12">Belongs to the phospholipase A2 family.</text>
</comment>
<evidence type="ECO:0000256" key="11">
    <source>
        <dbReference type="PIRSR" id="PIRSR601211-3"/>
    </source>
</evidence>
<comment type="caution">
    <text evidence="15">The sequence shown here is derived from an EMBL/GenBank/DDBJ whole genome shotgun (WGS) entry which is preliminary data.</text>
</comment>
<keyword evidence="13" id="KW-0732">Signal</keyword>
<evidence type="ECO:0000256" key="7">
    <source>
        <dbReference type="ARBA" id="ARBA00022963"/>
    </source>
</evidence>
<sequence length="115" mass="12993">MHFVAVTSLLFCLIYNVPTSEAYGAPGLANFFSMIYCRLRVNGLIRYNGYGCYCGLGGSGTPVDGIDRCCMEHDECYNQAMISGGCWLKSQKYFATYHYRCVDRNAQCFQGMIYH</sequence>
<reference evidence="15 16" key="1">
    <citation type="submission" date="2024-08" db="EMBL/GenBank/DDBJ databases">
        <title>Gnathostoma spinigerum genome.</title>
        <authorList>
            <person name="Gonzalez-Bertolin B."/>
            <person name="Monzon S."/>
            <person name="Zaballos A."/>
            <person name="Jimenez P."/>
            <person name="Dekumyoy P."/>
            <person name="Varona S."/>
            <person name="Cuesta I."/>
            <person name="Sumanam S."/>
            <person name="Adisakwattana P."/>
            <person name="Gasser R.B."/>
            <person name="Hernandez-Gonzalez A."/>
            <person name="Young N.D."/>
            <person name="Perteguer M.J."/>
        </authorList>
    </citation>
    <scope>NUCLEOTIDE SEQUENCE [LARGE SCALE GENOMIC DNA]</scope>
    <source>
        <strain evidence="15">AL3</strain>
        <tissue evidence="15">Liver</tissue>
    </source>
</reference>
<dbReference type="GO" id="GO:0046872">
    <property type="term" value="F:metal ion binding"/>
    <property type="evidence" value="ECO:0007669"/>
    <property type="project" value="UniProtKB-KW"/>
</dbReference>
<evidence type="ECO:0000256" key="5">
    <source>
        <dbReference type="ARBA" id="ARBA00022801"/>
    </source>
</evidence>
<feature type="chain" id="PRO_5044526435" description="Phospholipase A2" evidence="13">
    <location>
        <begin position="23"/>
        <end position="115"/>
    </location>
</feature>
<feature type="binding site" evidence="10">
    <location>
        <position position="53"/>
    </location>
    <ligand>
        <name>Ca(2+)</name>
        <dbReference type="ChEBI" id="CHEBI:29108"/>
    </ligand>
</feature>
<proteinExistence type="inferred from homology"/>
<feature type="disulfide bond" evidence="11">
    <location>
        <begin position="54"/>
        <end position="70"/>
    </location>
</feature>
<evidence type="ECO:0000313" key="16">
    <source>
        <dbReference type="Proteomes" id="UP001608902"/>
    </source>
</evidence>
<dbReference type="EMBL" id="JBGFUD010001307">
    <property type="protein sequence ID" value="MFH4976091.1"/>
    <property type="molecule type" value="Genomic_DNA"/>
</dbReference>
<dbReference type="PROSITE" id="PS00118">
    <property type="entry name" value="PA2_HIS"/>
    <property type="match status" value="1"/>
</dbReference>